<feature type="repeat" description="ANK" evidence="3">
    <location>
        <begin position="372"/>
        <end position="404"/>
    </location>
</feature>
<comment type="caution">
    <text evidence="4">The sequence shown here is derived from an EMBL/GenBank/DDBJ whole genome shotgun (WGS) entry which is preliminary data.</text>
</comment>
<dbReference type="AlphaFoldDB" id="A0A1Y1X9H5"/>
<dbReference type="PANTHER" id="PTHR24198">
    <property type="entry name" value="ANKYRIN REPEAT AND PROTEIN KINASE DOMAIN-CONTAINING PROTEIN"/>
    <property type="match status" value="1"/>
</dbReference>
<dbReference type="GO" id="GO:0005737">
    <property type="term" value="C:cytoplasm"/>
    <property type="evidence" value="ECO:0007669"/>
    <property type="project" value="TreeGrafter"/>
</dbReference>
<feature type="repeat" description="ANK" evidence="3">
    <location>
        <begin position="301"/>
        <end position="333"/>
    </location>
</feature>
<feature type="repeat" description="ANK" evidence="3">
    <location>
        <begin position="557"/>
        <end position="589"/>
    </location>
</feature>
<proteinExistence type="predicted"/>
<sequence>MNETNIVIKLLTEEVSIQNFITLYYYNNLSINKINNESFDVLIYSIENSINNEIIEFFINQYNNLNYEFTKNQIPLFMVLERENYYIANKLIEKGADINFRNKDGDNVLFYLYQNKLLNRKILRYIISKRIHINSKDRIGYNIICYFIENGNEDLLNYIFEYFTYNIHFVLKCLTAYKNKIGMSSYEIILWMNKDKGKLKISETMIKLATEHWNINIISNIIFFRFNLPLLKLYNRNNILPKVTEYNQIHLVKYLVYNGAYINKRDQDGNTSLIIAAKNGNYDIVKFLVDEKAQVNKVNNIGYTPLMYASQNGFYSIVQYLLNNGADVNLKSKGDIENEEENIQDININAPKISLVSQIKDQSKKIFGTVENGCSALMCAAKNGHLKIIQKLCDQGAFIKEKNNQGCNALMIAAENGHLDVIQYLHERGLSFHGKNKEKKTALILAAQNGHLSVVKYLIEQGVNIHKRDIYDKNAFVYACQMGYRDILEYLDESSSKNFIQKIESMPISSSNSLKLKLKSKSKSITKLISQSISSSIQKSKLKLQSKLKFNSKSSKNKEMGLMLAAFNGHLDIIQYLYERGTKLNCESKQGETPLILACMGGHLKVVKFLYSHGLNIKEGYKNRKTALMYAWINGHLDIIEFLYEHDVRLFPFESTNNNKNNCPSIN</sequence>
<dbReference type="Pfam" id="PF12796">
    <property type="entry name" value="Ank_2"/>
    <property type="match status" value="4"/>
</dbReference>
<dbReference type="SUPFAM" id="SSF48403">
    <property type="entry name" value="Ankyrin repeat"/>
    <property type="match status" value="2"/>
</dbReference>
<dbReference type="SMART" id="SM00248">
    <property type="entry name" value="ANK"/>
    <property type="match status" value="14"/>
</dbReference>
<keyword evidence="5" id="KW-1185">Reference proteome</keyword>
<evidence type="ECO:0000256" key="1">
    <source>
        <dbReference type="ARBA" id="ARBA00022737"/>
    </source>
</evidence>
<dbReference type="InterPro" id="IPR002110">
    <property type="entry name" value="Ankyrin_rpt"/>
</dbReference>
<accession>A0A1Y1X9H5</accession>
<dbReference type="Gene3D" id="1.25.40.20">
    <property type="entry name" value="Ankyrin repeat-containing domain"/>
    <property type="match status" value="4"/>
</dbReference>
<dbReference type="STRING" id="1754192.A0A1Y1X9H5"/>
<feature type="repeat" description="ANK" evidence="3">
    <location>
        <begin position="590"/>
        <end position="622"/>
    </location>
</feature>
<reference evidence="4 5" key="2">
    <citation type="submission" date="2016-08" db="EMBL/GenBank/DDBJ databases">
        <title>Pervasive Adenine N6-methylation of Active Genes in Fungi.</title>
        <authorList>
            <consortium name="DOE Joint Genome Institute"/>
            <person name="Mondo S.J."/>
            <person name="Dannebaum R.O."/>
            <person name="Kuo R.C."/>
            <person name="Labutti K."/>
            <person name="Haridas S."/>
            <person name="Kuo A."/>
            <person name="Salamov A."/>
            <person name="Ahrendt S.R."/>
            <person name="Lipzen A."/>
            <person name="Sullivan W."/>
            <person name="Andreopoulos W.B."/>
            <person name="Clum A."/>
            <person name="Lindquist E."/>
            <person name="Daum C."/>
            <person name="Ramamoorthy G.K."/>
            <person name="Gryganskyi A."/>
            <person name="Culley D."/>
            <person name="Magnuson J.K."/>
            <person name="James T.Y."/>
            <person name="O'Malley M.A."/>
            <person name="Stajich J.E."/>
            <person name="Spatafora J.W."/>
            <person name="Visel A."/>
            <person name="Grigoriev I.V."/>
        </authorList>
    </citation>
    <scope>NUCLEOTIDE SEQUENCE [LARGE SCALE GENOMIC DNA]</scope>
    <source>
        <strain evidence="4 5">S4</strain>
    </source>
</reference>
<feature type="repeat" description="ANK" evidence="3">
    <location>
        <begin position="268"/>
        <end position="300"/>
    </location>
</feature>
<dbReference type="PROSITE" id="PS50088">
    <property type="entry name" value="ANK_REPEAT"/>
    <property type="match status" value="8"/>
</dbReference>
<dbReference type="InterPro" id="IPR036770">
    <property type="entry name" value="Ankyrin_rpt-contain_sf"/>
</dbReference>
<dbReference type="PROSITE" id="PS50297">
    <property type="entry name" value="ANK_REP_REGION"/>
    <property type="match status" value="6"/>
</dbReference>
<evidence type="ECO:0000256" key="2">
    <source>
        <dbReference type="ARBA" id="ARBA00023043"/>
    </source>
</evidence>
<reference evidence="4 5" key="1">
    <citation type="submission" date="2016-08" db="EMBL/GenBank/DDBJ databases">
        <title>A Parts List for Fungal Cellulosomes Revealed by Comparative Genomics.</title>
        <authorList>
            <consortium name="DOE Joint Genome Institute"/>
            <person name="Haitjema C.H."/>
            <person name="Gilmore S.P."/>
            <person name="Henske J.K."/>
            <person name="Solomon K.V."/>
            <person name="De Groot R."/>
            <person name="Kuo A."/>
            <person name="Mondo S.J."/>
            <person name="Salamov A.A."/>
            <person name="Labutti K."/>
            <person name="Zhao Z."/>
            <person name="Chiniquy J."/>
            <person name="Barry K."/>
            <person name="Brewer H.M."/>
            <person name="Purvine S.O."/>
            <person name="Wright A.T."/>
            <person name="Boxma B."/>
            <person name="Van Alen T."/>
            <person name="Hackstein J.H."/>
            <person name="Baker S.E."/>
            <person name="Grigoriev I.V."/>
            <person name="O'Malley M.A."/>
        </authorList>
    </citation>
    <scope>NUCLEOTIDE SEQUENCE [LARGE SCALE GENOMIC DNA]</scope>
    <source>
        <strain evidence="4 5">S4</strain>
    </source>
</reference>
<dbReference type="EMBL" id="MCFG01000096">
    <property type="protein sequence ID" value="ORX82395.1"/>
    <property type="molecule type" value="Genomic_DNA"/>
</dbReference>
<organism evidence="4 5">
    <name type="scientific">Anaeromyces robustus</name>
    <dbReference type="NCBI Taxonomy" id="1754192"/>
    <lineage>
        <taxon>Eukaryota</taxon>
        <taxon>Fungi</taxon>
        <taxon>Fungi incertae sedis</taxon>
        <taxon>Chytridiomycota</taxon>
        <taxon>Chytridiomycota incertae sedis</taxon>
        <taxon>Neocallimastigomycetes</taxon>
        <taxon>Neocallimastigales</taxon>
        <taxon>Neocallimastigaceae</taxon>
        <taxon>Anaeromyces</taxon>
    </lineage>
</organism>
<dbReference type="Proteomes" id="UP000193944">
    <property type="component" value="Unassembled WGS sequence"/>
</dbReference>
<keyword evidence="1" id="KW-0677">Repeat</keyword>
<evidence type="ECO:0000313" key="4">
    <source>
        <dbReference type="EMBL" id="ORX82395.1"/>
    </source>
</evidence>
<dbReference type="PRINTS" id="PR01415">
    <property type="entry name" value="ANKYRIN"/>
</dbReference>
<evidence type="ECO:0000256" key="3">
    <source>
        <dbReference type="PROSITE-ProRule" id="PRU00023"/>
    </source>
</evidence>
<feature type="repeat" description="ANK" evidence="3">
    <location>
        <begin position="405"/>
        <end position="437"/>
    </location>
</feature>
<dbReference type="PANTHER" id="PTHR24198:SF165">
    <property type="entry name" value="ANKYRIN REPEAT-CONTAINING PROTEIN-RELATED"/>
    <property type="match status" value="1"/>
</dbReference>
<dbReference type="OrthoDB" id="60283at2759"/>
<protein>
    <submittedName>
        <fullName evidence="4">Ankyrin</fullName>
    </submittedName>
</protein>
<feature type="repeat" description="ANK" evidence="3">
    <location>
        <begin position="438"/>
        <end position="470"/>
    </location>
</feature>
<gene>
    <name evidence="4" type="ORF">BCR32DRAFT_326881</name>
</gene>
<name>A0A1Y1X9H5_9FUNG</name>
<evidence type="ECO:0000313" key="5">
    <source>
        <dbReference type="Proteomes" id="UP000193944"/>
    </source>
</evidence>
<feature type="repeat" description="ANK" evidence="3">
    <location>
        <begin position="71"/>
        <end position="103"/>
    </location>
</feature>
<keyword evidence="2 3" id="KW-0040">ANK repeat</keyword>